<evidence type="ECO:0000256" key="1">
    <source>
        <dbReference type="SAM" id="SignalP"/>
    </source>
</evidence>
<sequence>MALKISLKGFVTVVLPLLLLSLSVQGTLEGIACESLGKEKCSFAVSSAGKRCVLEKMLKRSGMEVYICKSSEIEADKVMNHIETDECVEACGLDRMSLGISSDSLIDSHFTKKLCSPQCYHNCPNVVDLYFKLADVEGVFLPKLCAAKGANAKQAMADVKSSGAVAA</sequence>
<dbReference type="PANTHER" id="PTHR33649:SF2">
    <property type="entry name" value="PAR1 PROTEIN"/>
    <property type="match status" value="1"/>
</dbReference>
<feature type="chain" id="PRO_5041941379" description="PAR1 protein" evidence="1">
    <location>
        <begin position="27"/>
        <end position="167"/>
    </location>
</feature>
<comment type="caution">
    <text evidence="2">The sequence shown here is derived from an EMBL/GenBank/DDBJ whole genome shotgun (WGS) entry which is preliminary data.</text>
</comment>
<gene>
    <name evidence="2" type="ORF">QN277_012029</name>
</gene>
<feature type="signal peptide" evidence="1">
    <location>
        <begin position="1"/>
        <end position="26"/>
    </location>
</feature>
<dbReference type="PANTHER" id="PTHR33649">
    <property type="entry name" value="PAR1 PROTEIN"/>
    <property type="match status" value="1"/>
</dbReference>
<dbReference type="InterPro" id="IPR009489">
    <property type="entry name" value="PAR1"/>
</dbReference>
<protein>
    <recommendedName>
        <fullName evidence="4">PAR1 protein</fullName>
    </recommendedName>
</protein>
<evidence type="ECO:0000313" key="3">
    <source>
        <dbReference type="Proteomes" id="UP001293593"/>
    </source>
</evidence>
<evidence type="ECO:0000313" key="2">
    <source>
        <dbReference type="EMBL" id="KAK4280400.1"/>
    </source>
</evidence>
<dbReference type="Pfam" id="PF06521">
    <property type="entry name" value="PAR1"/>
    <property type="match status" value="1"/>
</dbReference>
<keyword evidence="3" id="KW-1185">Reference proteome</keyword>
<keyword evidence="1" id="KW-0732">Signal</keyword>
<name>A0AAE1TE32_9FABA</name>
<accession>A0AAE1TE32</accession>
<dbReference type="AlphaFoldDB" id="A0AAE1TE32"/>
<dbReference type="EMBL" id="JAWXYG010000002">
    <property type="protein sequence ID" value="KAK4280400.1"/>
    <property type="molecule type" value="Genomic_DNA"/>
</dbReference>
<organism evidence="2 3">
    <name type="scientific">Acacia crassicarpa</name>
    <name type="common">northern wattle</name>
    <dbReference type="NCBI Taxonomy" id="499986"/>
    <lineage>
        <taxon>Eukaryota</taxon>
        <taxon>Viridiplantae</taxon>
        <taxon>Streptophyta</taxon>
        <taxon>Embryophyta</taxon>
        <taxon>Tracheophyta</taxon>
        <taxon>Spermatophyta</taxon>
        <taxon>Magnoliopsida</taxon>
        <taxon>eudicotyledons</taxon>
        <taxon>Gunneridae</taxon>
        <taxon>Pentapetalae</taxon>
        <taxon>rosids</taxon>
        <taxon>fabids</taxon>
        <taxon>Fabales</taxon>
        <taxon>Fabaceae</taxon>
        <taxon>Caesalpinioideae</taxon>
        <taxon>mimosoid clade</taxon>
        <taxon>Acacieae</taxon>
        <taxon>Acacia</taxon>
    </lineage>
</organism>
<dbReference type="Proteomes" id="UP001293593">
    <property type="component" value="Unassembled WGS sequence"/>
</dbReference>
<reference evidence="2" key="1">
    <citation type="submission" date="2023-10" db="EMBL/GenBank/DDBJ databases">
        <title>Chromosome-level genome of the transformable northern wattle, Acacia crassicarpa.</title>
        <authorList>
            <person name="Massaro I."/>
            <person name="Sinha N.R."/>
            <person name="Poethig S."/>
            <person name="Leichty A.R."/>
        </authorList>
    </citation>
    <scope>NUCLEOTIDE SEQUENCE</scope>
    <source>
        <strain evidence="2">Acra3RX</strain>
        <tissue evidence="2">Leaf</tissue>
    </source>
</reference>
<evidence type="ECO:0008006" key="4">
    <source>
        <dbReference type="Google" id="ProtNLM"/>
    </source>
</evidence>
<proteinExistence type="predicted"/>